<evidence type="ECO:0000256" key="5">
    <source>
        <dbReference type="ARBA" id="ARBA00022676"/>
    </source>
</evidence>
<keyword evidence="9 12" id="KW-1133">Transmembrane helix</keyword>
<evidence type="ECO:0000256" key="6">
    <source>
        <dbReference type="ARBA" id="ARBA00022679"/>
    </source>
</evidence>
<evidence type="ECO:0000313" key="14">
    <source>
        <dbReference type="EMBL" id="ERF75407.1"/>
    </source>
</evidence>
<comment type="function">
    <text evidence="11">Mannosyltransferase involved in glycosylphosphatidylinositol-anchor biosynthesis. Transfers the third mannose to Man2-GlcN-acyl-PI during GPI precursor assembly.</text>
</comment>
<evidence type="ECO:0000256" key="1">
    <source>
        <dbReference type="ARBA" id="ARBA00004477"/>
    </source>
</evidence>
<feature type="transmembrane region" description="Helical" evidence="12">
    <location>
        <begin position="368"/>
        <end position="388"/>
    </location>
</feature>
<keyword evidence="10 12" id="KW-0472">Membrane</keyword>
<keyword evidence="7 12" id="KW-0812">Transmembrane</keyword>
<keyword evidence="6" id="KW-0808">Transferase</keyword>
<feature type="transmembrane region" description="Helical" evidence="12">
    <location>
        <begin position="256"/>
        <end position="275"/>
    </location>
</feature>
<evidence type="ECO:0000256" key="13">
    <source>
        <dbReference type="SAM" id="MobiDB-lite"/>
    </source>
</evidence>
<dbReference type="GO" id="GO:0005789">
    <property type="term" value="C:endoplasmic reticulum membrane"/>
    <property type="evidence" value="ECO:0007669"/>
    <property type="project" value="UniProtKB-SubCell"/>
</dbReference>
<proteinExistence type="inferred from homology"/>
<dbReference type="eggNOG" id="KOG1771">
    <property type="taxonomic scope" value="Eukaryota"/>
</dbReference>
<dbReference type="OMA" id="HEWPDYL"/>
<accession>U1GCU0</accession>
<evidence type="ECO:0000256" key="3">
    <source>
        <dbReference type="ARBA" id="ARBA00006065"/>
    </source>
</evidence>
<feature type="transmembrane region" description="Helical" evidence="12">
    <location>
        <begin position="400"/>
        <end position="420"/>
    </location>
</feature>
<evidence type="ECO:0000256" key="12">
    <source>
        <dbReference type="RuleBase" id="RU363075"/>
    </source>
</evidence>
<comment type="subcellular location">
    <subcellularLocation>
        <location evidence="1 12">Endoplasmic reticulum membrane</location>
        <topology evidence="1 12">Multi-pass membrane protein</topology>
    </subcellularLocation>
</comment>
<dbReference type="Pfam" id="PF03901">
    <property type="entry name" value="Glyco_transf_22"/>
    <property type="match status" value="1"/>
</dbReference>
<name>U1GCU0_ENDPU</name>
<dbReference type="EMBL" id="KE720815">
    <property type="protein sequence ID" value="ERF75407.1"/>
    <property type="molecule type" value="Genomic_DNA"/>
</dbReference>
<reference evidence="15" key="1">
    <citation type="journal article" date="2014" name="BMC Genomics">
        <title>Genome characteristics reveal the impact of lichenization on lichen-forming fungus Endocarpon pusillum Hedwig (Verrucariales, Ascomycota).</title>
        <authorList>
            <person name="Wang Y.-Y."/>
            <person name="Liu B."/>
            <person name="Zhang X.-Y."/>
            <person name="Zhou Q.-M."/>
            <person name="Zhang T."/>
            <person name="Li H."/>
            <person name="Yu Y.-F."/>
            <person name="Zhang X.-L."/>
            <person name="Hao X.-Y."/>
            <person name="Wang M."/>
            <person name="Wang L."/>
            <person name="Wei J.-C."/>
        </authorList>
    </citation>
    <scope>NUCLEOTIDE SEQUENCE [LARGE SCALE GENOMIC DNA]</scope>
    <source>
        <strain evidence="15">Z07020 / HMAS-L-300199</strain>
    </source>
</reference>
<feature type="transmembrane region" description="Helical" evidence="12">
    <location>
        <begin position="426"/>
        <end position="447"/>
    </location>
</feature>
<evidence type="ECO:0000256" key="4">
    <source>
        <dbReference type="ARBA" id="ARBA00022502"/>
    </source>
</evidence>
<keyword evidence="5 12" id="KW-0328">Glycosyltransferase</keyword>
<organism evidence="14 15">
    <name type="scientific">Endocarpon pusillum (strain Z07020 / HMAS-L-300199)</name>
    <name type="common">Lichen-forming fungus</name>
    <dbReference type="NCBI Taxonomy" id="1263415"/>
    <lineage>
        <taxon>Eukaryota</taxon>
        <taxon>Fungi</taxon>
        <taxon>Dikarya</taxon>
        <taxon>Ascomycota</taxon>
        <taxon>Pezizomycotina</taxon>
        <taxon>Eurotiomycetes</taxon>
        <taxon>Chaetothyriomycetidae</taxon>
        <taxon>Verrucariales</taxon>
        <taxon>Verrucariaceae</taxon>
        <taxon>Endocarpon</taxon>
    </lineage>
</organism>
<sequence length="727" mass="82767">MSTSSSDLSAASANAHGKLKSSQGRQSRQREAHGNVAHSTSQQDILLFLIAFRILNALTIRTFFQPDEYFQSLEPAWQMAFGENCGAWITWEWKNALRSAIHPAIFATIYYLTNLGVDIIRLSAATRAELLLAAPKILQAFFAALGDYYTWQLAQRVFGHHSRQAWATLALTVLSPWQWFCSTRTLSNCLETTLTVAALYNWPWQWSLGDRGHARYDDRGLRKREGIGHDDVDETTRLRRCLLLAALATILRPTNLLIWISVAAMTCLNMSSVWWCGGFATTPWKGSDMSTSSRSISFLRATTRERRTLLWESFLCGSTILILSVFVDRFYYRFWTFPPLKFLYFNLVQSLSVFYGKNDWHYYLSQGFPLLLTAALPFTLVGLYKGLLSTDSRITTLTRTILSQLATISCIVPTALSLLSHKEVRFIYPLLPLLHILAAGPLIQFFAPSFIHAPRSRHIPSTALLKRLLLCFLILLNATIAIYTTNIHGRGVIDVLSYLRHQHETFYLSSQTHNPNRDPNSNTIANKNLTAAFLMPCHSTPWRSHLIHPAISAWALTCEPPLHLSAGEKASYMDEADAFYSDPLLWIRRNMSRQPPSPRSGIFMARDKQNLHRRLAERNSEGKRAWPDYLIFFSAAEQVMDTALQGSGYSECWRGFNSHWHDDLRRRGDVVVWCLFPERRIKMDHKDGMVGLINSVKRLLGYAQGKQGNRARFAALATRDAQQGRYE</sequence>
<evidence type="ECO:0000256" key="8">
    <source>
        <dbReference type="ARBA" id="ARBA00022824"/>
    </source>
</evidence>
<dbReference type="Proteomes" id="UP000019373">
    <property type="component" value="Unassembled WGS sequence"/>
</dbReference>
<feature type="compositionally biased region" description="Low complexity" evidence="13">
    <location>
        <begin position="1"/>
        <end position="15"/>
    </location>
</feature>
<comment type="pathway">
    <text evidence="2">Glycolipid biosynthesis; glycosylphosphatidylinositol-anchor biosynthesis.</text>
</comment>
<dbReference type="GO" id="GO:0006506">
    <property type="term" value="P:GPI anchor biosynthetic process"/>
    <property type="evidence" value="ECO:0007669"/>
    <property type="project" value="UniProtKB-UniPathway"/>
</dbReference>
<evidence type="ECO:0000256" key="2">
    <source>
        <dbReference type="ARBA" id="ARBA00004687"/>
    </source>
</evidence>
<gene>
    <name evidence="14" type="ORF">EPUS_00200</name>
</gene>
<dbReference type="AlphaFoldDB" id="U1GCU0"/>
<keyword evidence="4" id="KW-0337">GPI-anchor biosynthesis</keyword>
<dbReference type="GO" id="GO:0000026">
    <property type="term" value="F:alpha-1,2-mannosyltransferase activity"/>
    <property type="evidence" value="ECO:0007669"/>
    <property type="project" value="TreeGrafter"/>
</dbReference>
<dbReference type="EC" id="2.4.1.-" evidence="12"/>
<evidence type="ECO:0000256" key="9">
    <source>
        <dbReference type="ARBA" id="ARBA00022989"/>
    </source>
</evidence>
<dbReference type="UniPathway" id="UPA00196"/>
<feature type="transmembrane region" description="Helical" evidence="12">
    <location>
        <begin position="309"/>
        <end position="327"/>
    </location>
</feature>
<keyword evidence="15" id="KW-1185">Reference proteome</keyword>
<evidence type="ECO:0000256" key="10">
    <source>
        <dbReference type="ARBA" id="ARBA00023136"/>
    </source>
</evidence>
<protein>
    <recommendedName>
        <fullName evidence="12">Mannosyltransferase</fullName>
        <ecNumber evidence="12">2.4.1.-</ecNumber>
    </recommendedName>
</protein>
<dbReference type="OrthoDB" id="416834at2759"/>
<feature type="region of interest" description="Disordered" evidence="13">
    <location>
        <begin position="1"/>
        <end position="37"/>
    </location>
</feature>
<dbReference type="InterPro" id="IPR005599">
    <property type="entry name" value="GPI_mannosylTrfase"/>
</dbReference>
<dbReference type="PANTHER" id="PTHR22760:SF4">
    <property type="entry name" value="GPI MANNOSYLTRANSFERASE 3"/>
    <property type="match status" value="1"/>
</dbReference>
<comment type="similarity">
    <text evidence="3">Belongs to the glycosyltransferase 22 family. PIGB subfamily.</text>
</comment>
<keyword evidence="8 12" id="KW-0256">Endoplasmic reticulum</keyword>
<evidence type="ECO:0000256" key="7">
    <source>
        <dbReference type="ARBA" id="ARBA00022692"/>
    </source>
</evidence>
<dbReference type="PANTHER" id="PTHR22760">
    <property type="entry name" value="GLYCOSYLTRANSFERASE"/>
    <property type="match status" value="1"/>
</dbReference>
<dbReference type="HOGENOM" id="CLU_012353_1_0_1"/>
<feature type="transmembrane region" description="Helical" evidence="12">
    <location>
        <begin position="468"/>
        <end position="485"/>
    </location>
</feature>
<evidence type="ECO:0000256" key="11">
    <source>
        <dbReference type="ARBA" id="ARBA00024708"/>
    </source>
</evidence>
<evidence type="ECO:0000313" key="15">
    <source>
        <dbReference type="Proteomes" id="UP000019373"/>
    </source>
</evidence>
<dbReference type="GeneID" id="19235264"/>
<dbReference type="RefSeq" id="XP_007787419.1">
    <property type="nucleotide sequence ID" value="XM_007789229.1"/>
</dbReference>